<dbReference type="InterPro" id="IPR012338">
    <property type="entry name" value="Beta-lactam/transpept-like"/>
</dbReference>
<dbReference type="Gene3D" id="3.40.710.10">
    <property type="entry name" value="DD-peptidase/beta-lactamase superfamily"/>
    <property type="match status" value="1"/>
</dbReference>
<dbReference type="EMBL" id="JAQGLA010000016">
    <property type="protein sequence ID" value="MDA3626550.1"/>
    <property type="molecule type" value="Genomic_DNA"/>
</dbReference>
<gene>
    <name evidence="11" type="ORF">OU415_13975</name>
</gene>
<dbReference type="SUPFAM" id="SSF53955">
    <property type="entry name" value="Lysozyme-like"/>
    <property type="match status" value="1"/>
</dbReference>
<comment type="catalytic activity">
    <reaction evidence="8">
        <text>[GlcNAc-(1-&gt;4)-Mur2Ac(oyl-L-Ala-gamma-D-Glu-L-Lys-D-Ala-D-Ala)](n)-di-trans,octa-cis-undecaprenyl diphosphate + beta-D-GlcNAc-(1-&gt;4)-Mur2Ac(oyl-L-Ala-gamma-D-Glu-L-Lys-D-Ala-D-Ala)-di-trans,octa-cis-undecaprenyl diphosphate = [GlcNAc-(1-&gt;4)-Mur2Ac(oyl-L-Ala-gamma-D-Glu-L-Lys-D-Ala-D-Ala)](n+1)-di-trans,octa-cis-undecaprenyl diphosphate + di-trans,octa-cis-undecaprenyl diphosphate + H(+)</text>
        <dbReference type="Rhea" id="RHEA:23708"/>
        <dbReference type="Rhea" id="RHEA-COMP:9602"/>
        <dbReference type="Rhea" id="RHEA-COMP:9603"/>
        <dbReference type="ChEBI" id="CHEBI:15378"/>
        <dbReference type="ChEBI" id="CHEBI:58405"/>
        <dbReference type="ChEBI" id="CHEBI:60033"/>
        <dbReference type="ChEBI" id="CHEBI:78435"/>
        <dbReference type="EC" id="2.4.99.28"/>
    </reaction>
</comment>
<comment type="catalytic activity">
    <reaction evidence="7">
        <text>Preferential cleavage: (Ac)2-L-Lys-D-Ala-|-D-Ala. Also transpeptidation of peptidyl-alanyl moieties that are N-acyl substituents of D-alanine.</text>
        <dbReference type="EC" id="3.4.16.4"/>
    </reaction>
</comment>
<keyword evidence="1" id="KW-0121">Carboxypeptidase</keyword>
<dbReference type="InterPro" id="IPR036950">
    <property type="entry name" value="PBP_transglycosylase"/>
</dbReference>
<evidence type="ECO:0000256" key="3">
    <source>
        <dbReference type="ARBA" id="ARBA00022676"/>
    </source>
</evidence>
<reference evidence="11 12" key="1">
    <citation type="submission" date="2022-11" db="EMBL/GenBank/DDBJ databases">
        <title>Draft genome sequence of Saccharopolyspora sp. WRP15-2 isolated from rhizosphere soils of wild rice in Thailand.</title>
        <authorList>
            <person name="Duangmal K."/>
            <person name="Kammanee S."/>
            <person name="Muangham S."/>
        </authorList>
    </citation>
    <scope>NUCLEOTIDE SEQUENCE [LARGE SCALE GENOMIC DNA]</scope>
    <source>
        <strain evidence="11 12">WRP15-2</strain>
    </source>
</reference>
<feature type="domain" description="Glycosyl transferase family 51" evidence="10">
    <location>
        <begin position="78"/>
        <end position="258"/>
    </location>
</feature>
<dbReference type="PANTHER" id="PTHR32282">
    <property type="entry name" value="BINDING PROTEIN TRANSPEPTIDASE, PUTATIVE-RELATED"/>
    <property type="match status" value="1"/>
</dbReference>
<evidence type="ECO:0000256" key="4">
    <source>
        <dbReference type="ARBA" id="ARBA00022679"/>
    </source>
</evidence>
<name>A0ABT4UXW5_9PSEU</name>
<dbReference type="SUPFAM" id="SSF56601">
    <property type="entry name" value="beta-lactamase/transpeptidase-like"/>
    <property type="match status" value="1"/>
</dbReference>
<dbReference type="Gene3D" id="1.10.3810.10">
    <property type="entry name" value="Biosynthetic peptidoglycan transglycosylase-like"/>
    <property type="match status" value="1"/>
</dbReference>
<dbReference type="InterPro" id="IPR001264">
    <property type="entry name" value="Glyco_trans_51"/>
</dbReference>
<sequence>MIGAGVRSGVLLKMFGLCVLAGVLVAALLLPMATGAGAMVNQTSDAMSKMSGSLARQDMPQVSTVTDKDGAPIAYFFRDYRVDTRPEQISEYMKAAITAVEDKRFWDHGGVDWHGTVRALAKNVSSGEAAQGASTITQQYVKNYLVHVVAGSDNPVEAEKAKETTIARKLREAKIATELERTMTKEEILTGYLNVVPFGNQTFGVGAASQTYFGTTPDKLTIAQSALLAAIVNAPGSLNPNSNPEDAKRRRDLVIDLMTDPMNNKFITKEDAEIAKNEPLNTLSPLGRPPNGCVGVGDGTTDGFFCTYVTDYLDRMGIDSKQLQTGGYTIRTTLDRKSTEAAKAAAEAQVPTQTEGIANAMAVVEPGKDKHKVRALVANRDYGNDASKGQTAYDIVSRVQPFGAGSVYKVFTAAAAIEQGMSINEVIDVPASYTSRVYKNGTAPYTVGNADGVQPGPRTLQMALATSPNTAFVALSERAGLNNVVDMATRLGLRTGMTRVNSSGQTLKEDGSNGPSQADAVKNGNRGAFTLGYTPTSVLELSNVGATIMSEGVYCPPTPIEEITDRNGNPVQLPEAPCEQAVSPQTAAQLAQGMSKDDTEGTSRAAAQAVGWSRPMIGKTGTTQEHKSAAFLAATPQMSGAVLTYADGARPQGICDSGGDAPPTLCGKNGGNIYGGKVPARTWFAAMTKIHEGLPVAPLPG</sequence>
<dbReference type="RefSeq" id="WP_270949149.1">
    <property type="nucleotide sequence ID" value="NZ_JAQGLA010000016.1"/>
</dbReference>
<dbReference type="Pfam" id="PF00905">
    <property type="entry name" value="Transpeptidase"/>
    <property type="match status" value="1"/>
</dbReference>
<evidence type="ECO:0000256" key="2">
    <source>
        <dbReference type="ARBA" id="ARBA00022670"/>
    </source>
</evidence>
<dbReference type="InterPro" id="IPR023346">
    <property type="entry name" value="Lysozyme-like_dom_sf"/>
</dbReference>
<dbReference type="PANTHER" id="PTHR32282:SF33">
    <property type="entry name" value="PEPTIDOGLYCAN GLYCOSYLTRANSFERASE"/>
    <property type="match status" value="1"/>
</dbReference>
<evidence type="ECO:0000256" key="5">
    <source>
        <dbReference type="ARBA" id="ARBA00022801"/>
    </source>
</evidence>
<keyword evidence="5" id="KW-0378">Hydrolase</keyword>
<evidence type="ECO:0000256" key="8">
    <source>
        <dbReference type="ARBA" id="ARBA00049902"/>
    </source>
</evidence>
<keyword evidence="2" id="KW-0645">Protease</keyword>
<comment type="caution">
    <text evidence="11">The sequence shown here is derived from an EMBL/GenBank/DDBJ whole genome shotgun (WGS) entry which is preliminary data.</text>
</comment>
<keyword evidence="3" id="KW-0328">Glycosyltransferase</keyword>
<evidence type="ECO:0000313" key="11">
    <source>
        <dbReference type="EMBL" id="MDA3626550.1"/>
    </source>
</evidence>
<evidence type="ECO:0000256" key="7">
    <source>
        <dbReference type="ARBA" id="ARBA00034000"/>
    </source>
</evidence>
<proteinExistence type="predicted"/>
<organism evidence="11 12">
    <name type="scientific">Saccharopolyspora oryzae</name>
    <dbReference type="NCBI Taxonomy" id="2997343"/>
    <lineage>
        <taxon>Bacteria</taxon>
        <taxon>Bacillati</taxon>
        <taxon>Actinomycetota</taxon>
        <taxon>Actinomycetes</taxon>
        <taxon>Pseudonocardiales</taxon>
        <taxon>Pseudonocardiaceae</taxon>
        <taxon>Saccharopolyspora</taxon>
    </lineage>
</organism>
<dbReference type="Proteomes" id="UP001210380">
    <property type="component" value="Unassembled WGS sequence"/>
</dbReference>
<accession>A0ABT4UXW5</accession>
<keyword evidence="6" id="KW-0511">Multifunctional enzyme</keyword>
<dbReference type="InterPro" id="IPR001460">
    <property type="entry name" value="PCN-bd_Tpept"/>
</dbReference>
<feature type="domain" description="Penicillin-binding protein transpeptidase" evidence="9">
    <location>
        <begin position="371"/>
        <end position="626"/>
    </location>
</feature>
<evidence type="ECO:0000256" key="6">
    <source>
        <dbReference type="ARBA" id="ARBA00023268"/>
    </source>
</evidence>
<dbReference type="Pfam" id="PF00912">
    <property type="entry name" value="Transgly"/>
    <property type="match status" value="1"/>
</dbReference>
<evidence type="ECO:0000259" key="10">
    <source>
        <dbReference type="Pfam" id="PF00912"/>
    </source>
</evidence>
<evidence type="ECO:0000313" key="12">
    <source>
        <dbReference type="Proteomes" id="UP001210380"/>
    </source>
</evidence>
<keyword evidence="12" id="KW-1185">Reference proteome</keyword>
<keyword evidence="4" id="KW-0808">Transferase</keyword>
<evidence type="ECO:0000259" key="9">
    <source>
        <dbReference type="Pfam" id="PF00905"/>
    </source>
</evidence>
<protein>
    <submittedName>
        <fullName evidence="11">Transglycosylase domain-containing protein</fullName>
    </submittedName>
</protein>
<dbReference type="InterPro" id="IPR050396">
    <property type="entry name" value="Glycosyltr_51/Transpeptidase"/>
</dbReference>
<evidence type="ECO:0000256" key="1">
    <source>
        <dbReference type="ARBA" id="ARBA00022645"/>
    </source>
</evidence>